<accession>A0A6A6T7Z1</accession>
<sequence>MSTYQSNFQGSSKALFVGILAERFTQLRSVDSDATNLANVPPPFTSGVYHTPIAWVLPADPYQRSEPVLGRYRFENGQANNFAFSYQADRVQARIYVWARPDSLACEFAQGRGHLHFQRPPGATGSLLQVAKPVHPAGHQWVTAHLLFVDDRRREVGWAGTVHLYQDGRETRQARQYRARVWWDEQRQTFVERQVAIPRHQTTLYGVEDGLIGPPRPADLPVLYPEPSNAARRLY</sequence>
<name>A0A6A6T7Z1_9PLEO</name>
<dbReference type="EMBL" id="MU004342">
    <property type="protein sequence ID" value="KAF2655946.1"/>
    <property type="molecule type" value="Genomic_DNA"/>
</dbReference>
<organism evidence="1 2">
    <name type="scientific">Lophiostoma macrostomum CBS 122681</name>
    <dbReference type="NCBI Taxonomy" id="1314788"/>
    <lineage>
        <taxon>Eukaryota</taxon>
        <taxon>Fungi</taxon>
        <taxon>Dikarya</taxon>
        <taxon>Ascomycota</taxon>
        <taxon>Pezizomycotina</taxon>
        <taxon>Dothideomycetes</taxon>
        <taxon>Pleosporomycetidae</taxon>
        <taxon>Pleosporales</taxon>
        <taxon>Lophiostomataceae</taxon>
        <taxon>Lophiostoma</taxon>
    </lineage>
</organism>
<protein>
    <submittedName>
        <fullName evidence="1">Uncharacterized protein</fullName>
    </submittedName>
</protein>
<evidence type="ECO:0000313" key="1">
    <source>
        <dbReference type="EMBL" id="KAF2655946.1"/>
    </source>
</evidence>
<proteinExistence type="predicted"/>
<gene>
    <name evidence="1" type="ORF">K491DRAFT_715797</name>
</gene>
<evidence type="ECO:0000313" key="2">
    <source>
        <dbReference type="Proteomes" id="UP000799324"/>
    </source>
</evidence>
<dbReference type="AlphaFoldDB" id="A0A6A6T7Z1"/>
<keyword evidence="2" id="KW-1185">Reference proteome</keyword>
<reference evidence="1" key="1">
    <citation type="journal article" date="2020" name="Stud. Mycol.">
        <title>101 Dothideomycetes genomes: a test case for predicting lifestyles and emergence of pathogens.</title>
        <authorList>
            <person name="Haridas S."/>
            <person name="Albert R."/>
            <person name="Binder M."/>
            <person name="Bloem J."/>
            <person name="Labutti K."/>
            <person name="Salamov A."/>
            <person name="Andreopoulos B."/>
            <person name="Baker S."/>
            <person name="Barry K."/>
            <person name="Bills G."/>
            <person name="Bluhm B."/>
            <person name="Cannon C."/>
            <person name="Castanera R."/>
            <person name="Culley D."/>
            <person name="Daum C."/>
            <person name="Ezra D."/>
            <person name="Gonzalez J."/>
            <person name="Henrissat B."/>
            <person name="Kuo A."/>
            <person name="Liang C."/>
            <person name="Lipzen A."/>
            <person name="Lutzoni F."/>
            <person name="Magnuson J."/>
            <person name="Mondo S."/>
            <person name="Nolan M."/>
            <person name="Ohm R."/>
            <person name="Pangilinan J."/>
            <person name="Park H.-J."/>
            <person name="Ramirez L."/>
            <person name="Alfaro M."/>
            <person name="Sun H."/>
            <person name="Tritt A."/>
            <person name="Yoshinaga Y."/>
            <person name="Zwiers L.-H."/>
            <person name="Turgeon B."/>
            <person name="Goodwin S."/>
            <person name="Spatafora J."/>
            <person name="Crous P."/>
            <person name="Grigoriev I."/>
        </authorList>
    </citation>
    <scope>NUCLEOTIDE SEQUENCE</scope>
    <source>
        <strain evidence="1">CBS 122681</strain>
    </source>
</reference>
<dbReference type="Proteomes" id="UP000799324">
    <property type="component" value="Unassembled WGS sequence"/>
</dbReference>